<dbReference type="PATRIC" id="fig|1379739.3.peg.2946"/>
<evidence type="ECO:0000313" key="3">
    <source>
        <dbReference type="Proteomes" id="UP000032250"/>
    </source>
</evidence>
<dbReference type="HOGENOM" id="CLU_054719_0_0_9"/>
<dbReference type="EMBL" id="JXSU01000007">
    <property type="protein sequence ID" value="KIS24414.1"/>
    <property type="molecule type" value="Genomic_DNA"/>
</dbReference>
<evidence type="ECO:0000259" key="1">
    <source>
        <dbReference type="Pfam" id="PF00056"/>
    </source>
</evidence>
<comment type="caution">
    <text evidence="2">The sequence shown here is derived from an EMBL/GenBank/DDBJ whole genome shotgun (WGS) entry which is preliminary data.</text>
</comment>
<dbReference type="PANTHER" id="PTHR43128">
    <property type="entry name" value="L-2-HYDROXYCARBOXYLATE DEHYDROGENASE (NAD(P)(+))"/>
    <property type="match status" value="1"/>
</dbReference>
<sequence length="407" mass="46375">MNNLNLFYYIIENDIIISTEKENLKEITEKEASFHKGLMYFLVNIDQKNSRRSFLITNTSLLFIKNENLNILIERDSPIKVPQFIKKAIKEKRLVAINKAYENWKETLKFNPCPNRKWKINIVGLGDVGGTLITGLRLLGEDCIDEIGIYDKDINKINRWEYECNQIQSPNLNPNLPKIKVLNEDEIFNCNMFVFCVSVGVPKIGNEIKDVRLVQFEGNSKIVSFYAKLAKEKNFKGIFAVVSDPVDLLCKSALKEGLAPEQVRGYGLGVMNARAAYYAGKDPKFKNYSIEGRAFGPHGEGLVIANSIDNYDENLSDILTKKTREANLEIRSFGFKPYIAPALSSGSFSLISTIKSEWHYSATFLNGAFMGIRNKFINNTIELETYKNMPPSLLKKLEKTHAYLKNF</sequence>
<dbReference type="InterPro" id="IPR036291">
    <property type="entry name" value="NAD(P)-bd_dom_sf"/>
</dbReference>
<dbReference type="SUPFAM" id="SSF51735">
    <property type="entry name" value="NAD(P)-binding Rossmann-fold domains"/>
    <property type="match status" value="1"/>
</dbReference>
<feature type="domain" description="Lactate/malate dehydrogenase N-terminal" evidence="1">
    <location>
        <begin position="119"/>
        <end position="261"/>
    </location>
</feature>
<protein>
    <submittedName>
        <fullName evidence="2">Lactate dehydrogenase</fullName>
    </submittedName>
</protein>
<dbReference type="GO" id="GO:0006089">
    <property type="term" value="P:lactate metabolic process"/>
    <property type="evidence" value="ECO:0007669"/>
    <property type="project" value="TreeGrafter"/>
</dbReference>
<organism evidence="2 3">
    <name type="scientific">Clostridium botulinum B2 450</name>
    <dbReference type="NCBI Taxonomy" id="1379739"/>
    <lineage>
        <taxon>Bacteria</taxon>
        <taxon>Bacillati</taxon>
        <taxon>Bacillota</taxon>
        <taxon>Clostridia</taxon>
        <taxon>Eubacteriales</taxon>
        <taxon>Clostridiaceae</taxon>
        <taxon>Clostridium</taxon>
    </lineage>
</organism>
<dbReference type="PANTHER" id="PTHR43128:SF16">
    <property type="entry name" value="L-LACTATE DEHYDROGENASE"/>
    <property type="match status" value="1"/>
</dbReference>
<dbReference type="Proteomes" id="UP000032250">
    <property type="component" value="Unassembled WGS sequence"/>
</dbReference>
<proteinExistence type="predicted"/>
<name>A0A0D1AMP3_CLOBO</name>
<dbReference type="AlphaFoldDB" id="A0A0D1AMP3"/>
<dbReference type="RefSeq" id="WP_003484580.1">
    <property type="nucleotide sequence ID" value="NZ_JXSU01000007.1"/>
</dbReference>
<gene>
    <name evidence="2" type="ORF">N495_12805</name>
</gene>
<dbReference type="OrthoDB" id="1704578at2"/>
<accession>A0A0D1AMP3</accession>
<dbReference type="Gene3D" id="3.40.50.720">
    <property type="entry name" value="NAD(P)-binding Rossmann-like Domain"/>
    <property type="match status" value="1"/>
</dbReference>
<dbReference type="Pfam" id="PF00056">
    <property type="entry name" value="Ldh_1_N"/>
    <property type="match status" value="1"/>
</dbReference>
<reference evidence="2 3" key="1">
    <citation type="submission" date="2014-06" db="EMBL/GenBank/DDBJ databases">
        <title>Genome characterization of distinct group I Clostridium botulinum lineages.</title>
        <authorList>
            <person name="Giordani F."/>
            <person name="Anselmo A."/>
            <person name="Fillo S."/>
            <person name="Palozzi A.M."/>
            <person name="Fortunato A."/>
            <person name="Gentile B."/>
            <person name="Ciammaruconi A."/>
            <person name="Anniballi F."/>
            <person name="De Medici D."/>
            <person name="Lista F."/>
        </authorList>
    </citation>
    <scope>NUCLEOTIDE SEQUENCE [LARGE SCALE GENOMIC DNA]</scope>
    <source>
        <strain evidence="2 3">B2 450</strain>
    </source>
</reference>
<evidence type="ECO:0000313" key="2">
    <source>
        <dbReference type="EMBL" id="KIS24414.1"/>
    </source>
</evidence>
<dbReference type="GO" id="GO:0004459">
    <property type="term" value="F:L-lactate dehydrogenase (NAD+) activity"/>
    <property type="evidence" value="ECO:0007669"/>
    <property type="project" value="TreeGrafter"/>
</dbReference>
<dbReference type="InterPro" id="IPR001236">
    <property type="entry name" value="Lactate/malate_DH_N"/>
</dbReference>